<evidence type="ECO:0000313" key="2">
    <source>
        <dbReference type="EMBL" id="AWN47133.1"/>
    </source>
</evidence>
<dbReference type="Proteomes" id="UP000245444">
    <property type="component" value="Chromosome"/>
</dbReference>
<gene>
    <name evidence="2" type="ORF">DK419_13100</name>
</gene>
<name>A0A2U8WLW2_9HYPH</name>
<dbReference type="RefSeq" id="WP_109959464.1">
    <property type="nucleotide sequence ID" value="NZ_CP029553.1"/>
</dbReference>
<evidence type="ECO:0000256" key="1">
    <source>
        <dbReference type="SAM" id="MobiDB-lite"/>
    </source>
</evidence>
<feature type="region of interest" description="Disordered" evidence="1">
    <location>
        <begin position="1"/>
        <end position="34"/>
    </location>
</feature>
<accession>A0A2U8WLW2</accession>
<dbReference type="EMBL" id="CP029553">
    <property type="protein sequence ID" value="AWN47133.1"/>
    <property type="molecule type" value="Genomic_DNA"/>
</dbReference>
<keyword evidence="3" id="KW-1185">Reference proteome</keyword>
<evidence type="ECO:0000313" key="3">
    <source>
        <dbReference type="Proteomes" id="UP000245444"/>
    </source>
</evidence>
<proteinExistence type="predicted"/>
<organism evidence="2 3">
    <name type="scientific">Methylobacterium terrae</name>
    <dbReference type="NCBI Taxonomy" id="2202827"/>
    <lineage>
        <taxon>Bacteria</taxon>
        <taxon>Pseudomonadati</taxon>
        <taxon>Pseudomonadota</taxon>
        <taxon>Alphaproteobacteria</taxon>
        <taxon>Hyphomicrobiales</taxon>
        <taxon>Methylobacteriaceae</taxon>
        <taxon>Methylobacterium</taxon>
    </lineage>
</organism>
<sequence length="71" mass="7326">MDDPKPDAATAPAITVMQPGATKPAPAPAASPSAFPDIAMTKKAEGSDGSVRIFVRGDQVDAFRGEGWARE</sequence>
<protein>
    <submittedName>
        <fullName evidence="2">Uncharacterized protein</fullName>
    </submittedName>
</protein>
<dbReference type="KEGG" id="mtea:DK419_13100"/>
<dbReference type="AlphaFoldDB" id="A0A2U8WLW2"/>
<reference evidence="2 3" key="1">
    <citation type="submission" date="2018-05" db="EMBL/GenBank/DDBJ databases">
        <title>Complete Genome Sequence of Methylobacterium sp. 17Sr1-28.</title>
        <authorList>
            <person name="Srinivasan S."/>
        </authorList>
    </citation>
    <scope>NUCLEOTIDE SEQUENCE [LARGE SCALE GENOMIC DNA]</scope>
    <source>
        <strain evidence="2 3">17Sr1-28</strain>
    </source>
</reference>